<name>A0A6G1H3G3_9PEZI</name>
<dbReference type="OrthoDB" id="2906425at2759"/>
<dbReference type="AlphaFoldDB" id="A0A6G1H3G3"/>
<dbReference type="PANTHER" id="PTHR21310">
    <property type="entry name" value="AMINOGLYCOSIDE PHOSPHOTRANSFERASE-RELATED-RELATED"/>
    <property type="match status" value="1"/>
</dbReference>
<keyword evidence="2" id="KW-1185">Reference proteome</keyword>
<accession>A0A6G1H3G3</accession>
<sequence length="383" mass="42415">MAESLLPDAVLLVQLFKNAKIASLTVLANASEICTFQNLVVRLETGSGKIGPAAVLQRLAALAIPSLIADTLALGEAVAGDGRAIEYAIWRVIQDTVPLEAVWKRLTRQQKESVAQTVSQALAKVQEFYLSDPEIIDALQDTPFFHNGRRVIGAPEYGYHQDLSDFLCDLSSSVQLNGLPTSRLARDDSGFLVESFFSDIGSASLTNSSLQVVEESVVLCHNDIEPRNILVKLTNGSDNNGEQQSDADATVEVVAIVGWERAGFLPFAFETAWKDLLLGSRNFSYDWYCLFKQKTEGLIRGQDGACEAFITVVHTLVQSKQRQLTHDVDEEVRQRWLEREGLVWGRTNPLRGYVLGVDYPPGPFTDKDDENLRIQVQRDFGLI</sequence>
<dbReference type="SUPFAM" id="SSF56112">
    <property type="entry name" value="Protein kinase-like (PK-like)"/>
    <property type="match status" value="1"/>
</dbReference>
<dbReference type="InterPro" id="IPR051678">
    <property type="entry name" value="AGP_Transferase"/>
</dbReference>
<reference evidence="1" key="1">
    <citation type="journal article" date="2020" name="Stud. Mycol.">
        <title>101 Dothideomycetes genomes: a test case for predicting lifestyles and emergence of pathogens.</title>
        <authorList>
            <person name="Haridas S."/>
            <person name="Albert R."/>
            <person name="Binder M."/>
            <person name="Bloem J."/>
            <person name="Labutti K."/>
            <person name="Salamov A."/>
            <person name="Andreopoulos B."/>
            <person name="Baker S."/>
            <person name="Barry K."/>
            <person name="Bills G."/>
            <person name="Bluhm B."/>
            <person name="Cannon C."/>
            <person name="Castanera R."/>
            <person name="Culley D."/>
            <person name="Daum C."/>
            <person name="Ezra D."/>
            <person name="Gonzalez J."/>
            <person name="Henrissat B."/>
            <person name="Kuo A."/>
            <person name="Liang C."/>
            <person name="Lipzen A."/>
            <person name="Lutzoni F."/>
            <person name="Magnuson J."/>
            <person name="Mondo S."/>
            <person name="Nolan M."/>
            <person name="Ohm R."/>
            <person name="Pangilinan J."/>
            <person name="Park H.-J."/>
            <person name="Ramirez L."/>
            <person name="Alfaro M."/>
            <person name="Sun H."/>
            <person name="Tritt A."/>
            <person name="Yoshinaga Y."/>
            <person name="Zwiers L.-H."/>
            <person name="Turgeon B."/>
            <person name="Goodwin S."/>
            <person name="Spatafora J."/>
            <person name="Crous P."/>
            <person name="Grigoriev I."/>
        </authorList>
    </citation>
    <scope>NUCLEOTIDE SEQUENCE</scope>
    <source>
        <strain evidence="1">CBS 113979</strain>
    </source>
</reference>
<gene>
    <name evidence="1" type="ORF">K402DRAFT_445814</name>
</gene>
<dbReference type="EMBL" id="ML977151">
    <property type="protein sequence ID" value="KAF1987695.1"/>
    <property type="molecule type" value="Genomic_DNA"/>
</dbReference>
<dbReference type="InterPro" id="IPR011009">
    <property type="entry name" value="Kinase-like_dom_sf"/>
</dbReference>
<dbReference type="Proteomes" id="UP000800041">
    <property type="component" value="Unassembled WGS sequence"/>
</dbReference>
<organism evidence="1 2">
    <name type="scientific">Aulographum hederae CBS 113979</name>
    <dbReference type="NCBI Taxonomy" id="1176131"/>
    <lineage>
        <taxon>Eukaryota</taxon>
        <taxon>Fungi</taxon>
        <taxon>Dikarya</taxon>
        <taxon>Ascomycota</taxon>
        <taxon>Pezizomycotina</taxon>
        <taxon>Dothideomycetes</taxon>
        <taxon>Pleosporomycetidae</taxon>
        <taxon>Aulographales</taxon>
        <taxon>Aulographaceae</taxon>
    </lineage>
</organism>
<proteinExistence type="predicted"/>
<evidence type="ECO:0008006" key="3">
    <source>
        <dbReference type="Google" id="ProtNLM"/>
    </source>
</evidence>
<protein>
    <recommendedName>
        <fullName evidence="3">Aminoglycoside phosphotransferase domain-containing protein</fullName>
    </recommendedName>
</protein>
<evidence type="ECO:0000313" key="1">
    <source>
        <dbReference type="EMBL" id="KAF1987695.1"/>
    </source>
</evidence>
<evidence type="ECO:0000313" key="2">
    <source>
        <dbReference type="Proteomes" id="UP000800041"/>
    </source>
</evidence>
<dbReference type="PANTHER" id="PTHR21310:SF15">
    <property type="entry name" value="AMINOGLYCOSIDE PHOSPHOTRANSFERASE DOMAIN-CONTAINING PROTEIN"/>
    <property type="match status" value="1"/>
</dbReference>